<protein>
    <submittedName>
        <fullName evidence="6">AraC-like DNA-binding protein</fullName>
    </submittedName>
</protein>
<evidence type="ECO:0000313" key="7">
    <source>
        <dbReference type="Proteomes" id="UP000539075"/>
    </source>
</evidence>
<name>A0A7W8C5Z0_9BACT</name>
<keyword evidence="7" id="KW-1185">Reference proteome</keyword>
<dbReference type="FunFam" id="1.10.10.60:FF:000132">
    <property type="entry name" value="AraC family transcriptional regulator"/>
    <property type="match status" value="1"/>
</dbReference>
<feature type="domain" description="HTH araC/xylS-type" evidence="5">
    <location>
        <begin position="158"/>
        <end position="255"/>
    </location>
</feature>
<dbReference type="InterPro" id="IPR003313">
    <property type="entry name" value="AraC-bd"/>
</dbReference>
<evidence type="ECO:0000259" key="5">
    <source>
        <dbReference type="PROSITE" id="PS01124"/>
    </source>
</evidence>
<dbReference type="PROSITE" id="PS01124">
    <property type="entry name" value="HTH_ARAC_FAMILY_2"/>
    <property type="match status" value="1"/>
</dbReference>
<keyword evidence="2" id="KW-0805">Transcription regulation</keyword>
<gene>
    <name evidence="6" type="ORF">HNQ38_002501</name>
</gene>
<evidence type="ECO:0000256" key="3">
    <source>
        <dbReference type="ARBA" id="ARBA00023125"/>
    </source>
</evidence>
<evidence type="ECO:0000256" key="1">
    <source>
        <dbReference type="ARBA" id="ARBA00022491"/>
    </source>
</evidence>
<dbReference type="SUPFAM" id="SSF46689">
    <property type="entry name" value="Homeodomain-like"/>
    <property type="match status" value="1"/>
</dbReference>
<dbReference type="GO" id="GO:0003700">
    <property type="term" value="F:DNA-binding transcription factor activity"/>
    <property type="evidence" value="ECO:0007669"/>
    <property type="project" value="InterPro"/>
</dbReference>
<keyword evidence="3 6" id="KW-0238">DNA-binding</keyword>
<dbReference type="InterPro" id="IPR011051">
    <property type="entry name" value="RmlC_Cupin_sf"/>
</dbReference>
<proteinExistence type="predicted"/>
<comment type="caution">
    <text evidence="6">The sequence shown here is derived from an EMBL/GenBank/DDBJ whole genome shotgun (WGS) entry which is preliminary data.</text>
</comment>
<accession>A0A7W8C5Z0</accession>
<dbReference type="AlphaFoldDB" id="A0A7W8C5Z0"/>
<dbReference type="GO" id="GO:0043565">
    <property type="term" value="F:sequence-specific DNA binding"/>
    <property type="evidence" value="ECO:0007669"/>
    <property type="project" value="InterPro"/>
</dbReference>
<evidence type="ECO:0000313" key="6">
    <source>
        <dbReference type="EMBL" id="MBB5144390.1"/>
    </source>
</evidence>
<dbReference type="PANTHER" id="PTHR11019:SF190">
    <property type="entry name" value="ARAC-FAMILY REGULATORY PROTEIN"/>
    <property type="match status" value="1"/>
</dbReference>
<dbReference type="PROSITE" id="PS00041">
    <property type="entry name" value="HTH_ARAC_FAMILY_1"/>
    <property type="match status" value="1"/>
</dbReference>
<reference evidence="6 7" key="1">
    <citation type="submission" date="2020-08" db="EMBL/GenBank/DDBJ databases">
        <title>Genomic Encyclopedia of Type Strains, Phase IV (KMG-IV): sequencing the most valuable type-strain genomes for metagenomic binning, comparative biology and taxonomic classification.</title>
        <authorList>
            <person name="Goeker M."/>
        </authorList>
    </citation>
    <scope>NUCLEOTIDE SEQUENCE [LARGE SCALE GENOMIC DNA]</scope>
    <source>
        <strain evidence="6 7">DSM 11275</strain>
    </source>
</reference>
<dbReference type="Proteomes" id="UP000539075">
    <property type="component" value="Unassembled WGS sequence"/>
</dbReference>
<dbReference type="Pfam" id="PF12833">
    <property type="entry name" value="HTH_18"/>
    <property type="match status" value="1"/>
</dbReference>
<keyword evidence="4" id="KW-0804">Transcription</keyword>
<dbReference type="InterPro" id="IPR018062">
    <property type="entry name" value="HTH_AraC-typ_CS"/>
</dbReference>
<dbReference type="PANTHER" id="PTHR11019">
    <property type="entry name" value="HTH-TYPE TRANSCRIPTIONAL REGULATOR NIMR"/>
    <property type="match status" value="1"/>
</dbReference>
<dbReference type="CDD" id="cd06124">
    <property type="entry name" value="cupin_NimR-like_N"/>
    <property type="match status" value="1"/>
</dbReference>
<dbReference type="SUPFAM" id="SSF51182">
    <property type="entry name" value="RmlC-like cupins"/>
    <property type="match status" value="1"/>
</dbReference>
<dbReference type="Gene3D" id="1.10.10.60">
    <property type="entry name" value="Homeodomain-like"/>
    <property type="match status" value="1"/>
</dbReference>
<sequence length="278" mass="31320">MKHFLQAPFSTALPAPLYLRTTLMPNDAIFPSHTHSWGEFVYAYNGVVQIMVGDDRYLVPPQYGVWIPPFKRHVGLNRKEVLQTSLYVSNELCGCLPDKSQALLVSPFIRSILEHAKDSFERFDSDSHQRLLRVLLDKLAETPRTGTFLPASEDPALRRLLQYLEENPEDKKSVADLARESGITERTLARKCRKDLGISLTEWRNRMRVVKALALLEHGKTVEEITRQFGYSSASAFIAMFKKIMGTSPACCKNKQQNGGVQASEATAEVPLPSFHQG</sequence>
<evidence type="ECO:0000256" key="2">
    <source>
        <dbReference type="ARBA" id="ARBA00023015"/>
    </source>
</evidence>
<dbReference type="EMBL" id="JACHGO010000007">
    <property type="protein sequence ID" value="MBB5144390.1"/>
    <property type="molecule type" value="Genomic_DNA"/>
</dbReference>
<dbReference type="InterPro" id="IPR014710">
    <property type="entry name" value="RmlC-like_jellyroll"/>
</dbReference>
<dbReference type="InterPro" id="IPR009057">
    <property type="entry name" value="Homeodomain-like_sf"/>
</dbReference>
<dbReference type="Pfam" id="PF02311">
    <property type="entry name" value="AraC_binding"/>
    <property type="match status" value="1"/>
</dbReference>
<dbReference type="RefSeq" id="WP_183721241.1">
    <property type="nucleotide sequence ID" value="NZ_JACHGO010000007.1"/>
</dbReference>
<dbReference type="SMART" id="SM00342">
    <property type="entry name" value="HTH_ARAC"/>
    <property type="match status" value="1"/>
</dbReference>
<dbReference type="Gene3D" id="2.60.120.10">
    <property type="entry name" value="Jelly Rolls"/>
    <property type="match status" value="1"/>
</dbReference>
<keyword evidence="1" id="KW-0678">Repressor</keyword>
<evidence type="ECO:0000256" key="4">
    <source>
        <dbReference type="ARBA" id="ARBA00023163"/>
    </source>
</evidence>
<organism evidence="6 7">
    <name type="scientific">Desulfovibrio intestinalis</name>
    <dbReference type="NCBI Taxonomy" id="58621"/>
    <lineage>
        <taxon>Bacteria</taxon>
        <taxon>Pseudomonadati</taxon>
        <taxon>Thermodesulfobacteriota</taxon>
        <taxon>Desulfovibrionia</taxon>
        <taxon>Desulfovibrionales</taxon>
        <taxon>Desulfovibrionaceae</taxon>
        <taxon>Desulfovibrio</taxon>
    </lineage>
</organism>
<dbReference type="InterPro" id="IPR018060">
    <property type="entry name" value="HTH_AraC"/>
</dbReference>